<sequence length="87" mass="9735">MDWFVAKGEEITKDISRIIVCTQSYIPGVDTVVESIPYECSLAEPPEFNFCPGVKVVGRVQSNMVEKFNFGNNVQTSYNANLGHIVY</sequence>
<gene>
    <name evidence="1" type="ORF">EYC84_005910</name>
</gene>
<protein>
    <submittedName>
        <fullName evidence="1">Uncharacterized protein</fullName>
    </submittedName>
</protein>
<evidence type="ECO:0000313" key="2">
    <source>
        <dbReference type="Proteomes" id="UP000322873"/>
    </source>
</evidence>
<dbReference type="Proteomes" id="UP000322873">
    <property type="component" value="Unassembled WGS sequence"/>
</dbReference>
<dbReference type="EMBL" id="VICG01000003">
    <property type="protein sequence ID" value="KAA8574445.1"/>
    <property type="molecule type" value="Genomic_DNA"/>
</dbReference>
<reference evidence="1 2" key="1">
    <citation type="submission" date="2019-06" db="EMBL/GenBank/DDBJ databases">
        <title>Genome Sequence of the Brown Rot Fungal Pathogen Monilinia fructicola.</title>
        <authorList>
            <person name="De Miccolis Angelini R.M."/>
            <person name="Landi L."/>
            <person name="Abate D."/>
            <person name="Pollastro S."/>
            <person name="Romanazzi G."/>
            <person name="Faretra F."/>
        </authorList>
    </citation>
    <scope>NUCLEOTIDE SEQUENCE [LARGE SCALE GENOMIC DNA]</scope>
    <source>
        <strain evidence="1 2">Mfrc123</strain>
    </source>
</reference>
<accession>A0A5M9K6L9</accession>
<comment type="caution">
    <text evidence="1">The sequence shown here is derived from an EMBL/GenBank/DDBJ whole genome shotgun (WGS) entry which is preliminary data.</text>
</comment>
<keyword evidence="2" id="KW-1185">Reference proteome</keyword>
<dbReference type="AlphaFoldDB" id="A0A5M9K6L9"/>
<evidence type="ECO:0000313" key="1">
    <source>
        <dbReference type="EMBL" id="KAA8574445.1"/>
    </source>
</evidence>
<name>A0A5M9K6L9_MONFR</name>
<organism evidence="1 2">
    <name type="scientific">Monilinia fructicola</name>
    <name type="common">Brown rot fungus</name>
    <name type="synonym">Ciboria fructicola</name>
    <dbReference type="NCBI Taxonomy" id="38448"/>
    <lineage>
        <taxon>Eukaryota</taxon>
        <taxon>Fungi</taxon>
        <taxon>Dikarya</taxon>
        <taxon>Ascomycota</taxon>
        <taxon>Pezizomycotina</taxon>
        <taxon>Leotiomycetes</taxon>
        <taxon>Helotiales</taxon>
        <taxon>Sclerotiniaceae</taxon>
        <taxon>Monilinia</taxon>
    </lineage>
</organism>
<proteinExistence type="predicted"/>